<comment type="caution">
    <text evidence="1">The sequence shown here is derived from an EMBL/GenBank/DDBJ whole genome shotgun (WGS) entry which is preliminary data.</text>
</comment>
<dbReference type="RefSeq" id="WP_160423539.1">
    <property type="nucleotide sequence ID" value="NZ_WSTA01000021.1"/>
</dbReference>
<dbReference type="AlphaFoldDB" id="A0A6I4P455"/>
<organism evidence="1 2">
    <name type="scientific">Agromyces seonyuensis</name>
    <dbReference type="NCBI Taxonomy" id="2662446"/>
    <lineage>
        <taxon>Bacteria</taxon>
        <taxon>Bacillati</taxon>
        <taxon>Actinomycetota</taxon>
        <taxon>Actinomycetes</taxon>
        <taxon>Micrococcales</taxon>
        <taxon>Microbacteriaceae</taxon>
        <taxon>Agromyces</taxon>
    </lineage>
</organism>
<keyword evidence="1" id="KW-0966">Cell projection</keyword>
<dbReference type="Proteomes" id="UP000438182">
    <property type="component" value="Unassembled WGS sequence"/>
</dbReference>
<reference evidence="1 2" key="1">
    <citation type="submission" date="2019-12" db="EMBL/GenBank/DDBJ databases">
        <authorList>
            <person name="Kim Y.S."/>
        </authorList>
    </citation>
    <scope>NUCLEOTIDE SEQUENCE [LARGE SCALE GENOMIC DNA]</scope>
    <source>
        <strain evidence="1 2">MMS17-SY077</strain>
    </source>
</reference>
<protein>
    <submittedName>
        <fullName evidence="1">Flagellar protein FlgN</fullName>
    </submittedName>
</protein>
<keyword evidence="2" id="KW-1185">Reference proteome</keyword>
<keyword evidence="1" id="KW-0282">Flagellum</keyword>
<sequence length="110" mass="11986">MSGGVEIPYDVLNRLNGSLKQIIVEFDRAGARGDALEAAIGRPFGRGGLRDAAGKFESAWNDKRDTLREKLEEIQQKVDQVGSGWADWDADASAQLRVESGDTTRLPKAV</sequence>
<name>A0A6I4P455_9MICO</name>
<accession>A0A6I4P455</accession>
<keyword evidence="1" id="KW-0969">Cilium</keyword>
<evidence type="ECO:0000313" key="2">
    <source>
        <dbReference type="Proteomes" id="UP000438182"/>
    </source>
</evidence>
<gene>
    <name evidence="1" type="ORF">GB864_06500</name>
</gene>
<dbReference type="EMBL" id="WSTA01000021">
    <property type="protein sequence ID" value="MWB98197.1"/>
    <property type="molecule type" value="Genomic_DNA"/>
</dbReference>
<evidence type="ECO:0000313" key="1">
    <source>
        <dbReference type="EMBL" id="MWB98197.1"/>
    </source>
</evidence>
<proteinExistence type="predicted"/>